<feature type="region of interest" description="Disordered" evidence="1">
    <location>
        <begin position="128"/>
        <end position="157"/>
    </location>
</feature>
<name>A0A1I7XA77_HETBA</name>
<protein>
    <submittedName>
        <fullName evidence="3">EF-hand domain-containing protein</fullName>
    </submittedName>
</protein>
<evidence type="ECO:0000256" key="1">
    <source>
        <dbReference type="SAM" id="MobiDB-lite"/>
    </source>
</evidence>
<evidence type="ECO:0000313" key="3">
    <source>
        <dbReference type="WBParaSite" id="Hba_14496"/>
    </source>
</evidence>
<keyword evidence="2" id="KW-1185">Reference proteome</keyword>
<proteinExistence type="predicted"/>
<evidence type="ECO:0000313" key="2">
    <source>
        <dbReference type="Proteomes" id="UP000095283"/>
    </source>
</evidence>
<accession>A0A1I7XA77</accession>
<dbReference type="WBParaSite" id="Hba_14496">
    <property type="protein sequence ID" value="Hba_14496"/>
    <property type="gene ID" value="Hba_14496"/>
</dbReference>
<feature type="region of interest" description="Disordered" evidence="1">
    <location>
        <begin position="292"/>
        <end position="315"/>
    </location>
</feature>
<feature type="compositionally biased region" description="Low complexity" evidence="1">
    <location>
        <begin position="303"/>
        <end position="312"/>
    </location>
</feature>
<dbReference type="Proteomes" id="UP000095283">
    <property type="component" value="Unplaced"/>
</dbReference>
<feature type="compositionally biased region" description="Polar residues" evidence="1">
    <location>
        <begin position="141"/>
        <end position="157"/>
    </location>
</feature>
<sequence length="539" mass="61118">MKTLILLTTGFLQCFTHQQIKVENIAFQNEDLLEGRLLVHQARTRLQEIQNDYTDISSEDALSKSKRDNIKTTGISIPLIGGDILPQKQHFPLRLYSTLESPPVLRALRTFRVERTLAFPGDARWMRPSSHNLITKKPQAANISNEKPKKSYSQSLANSTASNYKELQNHMKNVPIITYLFQLRNNYSKLKSMWEQKLLKIHMLNDEVGAIRMNGEKNIEDVKKLTNATHRSPGNALTSSSRFEDGSISVDPRFLDLDDVQKFNDISLDNFDNKFNNKTPKRILNTVPQMTSTLPTRNGALRTTSSSLTKSTTRGKERNTKIFDAYTTMAKTTKLLNSSTTISPRIQVTTIKYARSSTTPFPIKSTSFNNTKHLSTTTSSSRVDIPGLPISKGQDIYKQISIHKQKPAERLKQHEPVVINKNSEIFTTTPLDINNRKLIDSHSNTLPPIVLDFTTESTTTYRTTLKRSINQITTTTTKSLYTNKSSISKIHNILVTLAANLNMKELSQSLREDFYSNFDVDLDGPSNDEVLMRFTNNEI</sequence>
<organism evidence="2 3">
    <name type="scientific">Heterorhabditis bacteriophora</name>
    <name type="common">Entomopathogenic nematode worm</name>
    <dbReference type="NCBI Taxonomy" id="37862"/>
    <lineage>
        <taxon>Eukaryota</taxon>
        <taxon>Metazoa</taxon>
        <taxon>Ecdysozoa</taxon>
        <taxon>Nematoda</taxon>
        <taxon>Chromadorea</taxon>
        <taxon>Rhabditida</taxon>
        <taxon>Rhabditina</taxon>
        <taxon>Rhabditomorpha</taxon>
        <taxon>Strongyloidea</taxon>
        <taxon>Heterorhabditidae</taxon>
        <taxon>Heterorhabditis</taxon>
    </lineage>
</organism>
<dbReference type="AlphaFoldDB" id="A0A1I7XA77"/>
<reference evidence="3" key="1">
    <citation type="submission" date="2016-11" db="UniProtKB">
        <authorList>
            <consortium name="WormBaseParasite"/>
        </authorList>
    </citation>
    <scope>IDENTIFICATION</scope>
</reference>